<dbReference type="AlphaFoldDB" id="A0A1Q4V202"/>
<keyword evidence="2" id="KW-1185">Reference proteome</keyword>
<sequence length="98" mass="10583">MLNAGTYFPGRGTIVEQSYLRGYADGYKEIHGAGHEQGLAAAVFSVLEARGVVTSTEARTRIASDMSADTFSRWLIKSRAATSEADLLTDEPPPPYES</sequence>
<name>A0A1Q4V202_9ACTN</name>
<comment type="caution">
    <text evidence="1">The sequence shown here is derived from an EMBL/GenBank/DDBJ whole genome shotgun (WGS) entry which is preliminary data.</text>
</comment>
<protein>
    <submittedName>
        <fullName evidence="1">Uncharacterized protein</fullName>
    </submittedName>
</protein>
<dbReference type="EMBL" id="LFBV01000008">
    <property type="protein sequence ID" value="OKH91902.1"/>
    <property type="molecule type" value="Genomic_DNA"/>
</dbReference>
<proteinExistence type="predicted"/>
<evidence type="ECO:0000313" key="1">
    <source>
        <dbReference type="EMBL" id="OKH91902.1"/>
    </source>
</evidence>
<organism evidence="1 2">
    <name type="scientific">Streptomyces uncialis</name>
    <dbReference type="NCBI Taxonomy" id="1048205"/>
    <lineage>
        <taxon>Bacteria</taxon>
        <taxon>Bacillati</taxon>
        <taxon>Actinomycetota</taxon>
        <taxon>Actinomycetes</taxon>
        <taxon>Kitasatosporales</taxon>
        <taxon>Streptomycetaceae</taxon>
        <taxon>Streptomyces</taxon>
    </lineage>
</organism>
<reference evidence="1 2" key="1">
    <citation type="submission" date="2015-06" db="EMBL/GenBank/DDBJ databases">
        <title>Cloning and characterization of the uncialamcin biosynthetic gene cluster.</title>
        <authorList>
            <person name="Yan X."/>
            <person name="Huang T."/>
            <person name="Ge H."/>
            <person name="Shen B."/>
        </authorList>
    </citation>
    <scope>NUCLEOTIDE SEQUENCE [LARGE SCALE GENOMIC DNA]</scope>
    <source>
        <strain evidence="1 2">DCA2648</strain>
    </source>
</reference>
<evidence type="ECO:0000313" key="2">
    <source>
        <dbReference type="Proteomes" id="UP000186455"/>
    </source>
</evidence>
<dbReference type="Proteomes" id="UP000186455">
    <property type="component" value="Unassembled WGS sequence"/>
</dbReference>
<accession>A0A1Q4V202</accession>
<gene>
    <name evidence="1" type="ORF">AB852_26980</name>
</gene>